<keyword evidence="2" id="KW-0378">Hydrolase</keyword>
<accession>A0ABW3MGX3</accession>
<feature type="domain" description="Peptidase S53" evidence="1">
    <location>
        <begin position="1"/>
        <end position="198"/>
    </location>
</feature>
<dbReference type="GO" id="GO:0006508">
    <property type="term" value="P:proteolysis"/>
    <property type="evidence" value="ECO:0007669"/>
    <property type="project" value="UniProtKB-KW"/>
</dbReference>
<dbReference type="InterPro" id="IPR030400">
    <property type="entry name" value="Sedolisin_dom"/>
</dbReference>
<protein>
    <submittedName>
        <fullName evidence="2">Serine protease</fullName>
    </submittedName>
</protein>
<dbReference type="EMBL" id="JBHTIS010002500">
    <property type="protein sequence ID" value="MFD1049941.1"/>
    <property type="molecule type" value="Genomic_DNA"/>
</dbReference>
<keyword evidence="2" id="KW-0645">Protease</keyword>
<gene>
    <name evidence="2" type="ORF">ACFQ1S_32625</name>
</gene>
<reference evidence="3" key="1">
    <citation type="journal article" date="2019" name="Int. J. Syst. Evol. Microbiol.">
        <title>The Global Catalogue of Microorganisms (GCM) 10K type strain sequencing project: providing services to taxonomists for standard genome sequencing and annotation.</title>
        <authorList>
            <consortium name="The Broad Institute Genomics Platform"/>
            <consortium name="The Broad Institute Genome Sequencing Center for Infectious Disease"/>
            <person name="Wu L."/>
            <person name="Ma J."/>
        </authorList>
    </citation>
    <scope>NUCLEOTIDE SEQUENCE [LARGE SCALE GENOMIC DNA]</scope>
    <source>
        <strain evidence="3">JCM 31486</strain>
    </source>
</reference>
<evidence type="ECO:0000259" key="1">
    <source>
        <dbReference type="PROSITE" id="PS51695"/>
    </source>
</evidence>
<sequence length="198" mass="20873">ETGWETAKGVLTNGTWATPTYTTGSGGSTSRLFAEPFYQKGVVPDALAKHNQTGDARGRVVPDISMVGDPNTGMLIGITQTFPEGAHYDQYRIGGTSLSSPLLAGEMAVSDQLRGYHHGFINPALYLVTSHTPAVADVRHADGAVARVDYANSVDATDGLITSVRLFDHQGLTIHTARGYDDVTGLGTPNGALFLALV</sequence>
<dbReference type="InterPro" id="IPR050819">
    <property type="entry name" value="Tripeptidyl-peptidase_I"/>
</dbReference>
<organism evidence="2 3">
    <name type="scientific">Kibdelosporangium lantanae</name>
    <dbReference type="NCBI Taxonomy" id="1497396"/>
    <lineage>
        <taxon>Bacteria</taxon>
        <taxon>Bacillati</taxon>
        <taxon>Actinomycetota</taxon>
        <taxon>Actinomycetes</taxon>
        <taxon>Pseudonocardiales</taxon>
        <taxon>Pseudonocardiaceae</taxon>
        <taxon>Kibdelosporangium</taxon>
    </lineage>
</organism>
<dbReference type="GO" id="GO:0008233">
    <property type="term" value="F:peptidase activity"/>
    <property type="evidence" value="ECO:0007669"/>
    <property type="project" value="UniProtKB-KW"/>
</dbReference>
<dbReference type="PANTHER" id="PTHR14218">
    <property type="entry name" value="PROTEASE S8 TRIPEPTIDYL PEPTIDASE I CLN2"/>
    <property type="match status" value="1"/>
</dbReference>
<dbReference type="InterPro" id="IPR036852">
    <property type="entry name" value="Peptidase_S8/S53_dom_sf"/>
</dbReference>
<keyword evidence="3" id="KW-1185">Reference proteome</keyword>
<evidence type="ECO:0000313" key="3">
    <source>
        <dbReference type="Proteomes" id="UP001597045"/>
    </source>
</evidence>
<name>A0ABW3MGX3_9PSEU</name>
<dbReference type="Gene3D" id="3.40.50.200">
    <property type="entry name" value="Peptidase S8/S53 domain"/>
    <property type="match status" value="1"/>
</dbReference>
<evidence type="ECO:0000313" key="2">
    <source>
        <dbReference type="EMBL" id="MFD1049941.1"/>
    </source>
</evidence>
<proteinExistence type="predicted"/>
<dbReference type="PROSITE" id="PS51695">
    <property type="entry name" value="SEDOLISIN"/>
    <property type="match status" value="1"/>
</dbReference>
<feature type="non-terminal residue" evidence="2">
    <location>
        <position position="1"/>
    </location>
</feature>
<dbReference type="SUPFAM" id="SSF52743">
    <property type="entry name" value="Subtilisin-like"/>
    <property type="match status" value="1"/>
</dbReference>
<dbReference type="PANTHER" id="PTHR14218:SF15">
    <property type="entry name" value="TRIPEPTIDYL-PEPTIDASE 1"/>
    <property type="match status" value="1"/>
</dbReference>
<dbReference type="Proteomes" id="UP001597045">
    <property type="component" value="Unassembled WGS sequence"/>
</dbReference>
<comment type="caution">
    <text evidence="2">The sequence shown here is derived from an EMBL/GenBank/DDBJ whole genome shotgun (WGS) entry which is preliminary data.</text>
</comment>